<keyword evidence="3" id="KW-1185">Reference proteome</keyword>
<evidence type="ECO:0000313" key="3">
    <source>
        <dbReference type="Proteomes" id="UP000199406"/>
    </source>
</evidence>
<keyword evidence="1" id="KW-0812">Transmembrane</keyword>
<name>A0A1G7QMY4_9ACTN</name>
<sequence length="140" mass="13667">MVPTWPAGPGRPGVATAAAVLGLVTAGLTALMTAGLLFGLADGDDEAAFLLTIVTGVLCAAGFLAGGIRLLSRTSADLLFATSLAALASLALIAVVAETTLYGDDAGFLLGLAFLGAPLPAVTAVLARSRATVGWASSGP</sequence>
<reference evidence="3" key="1">
    <citation type="submission" date="2016-10" db="EMBL/GenBank/DDBJ databases">
        <authorList>
            <person name="Varghese N."/>
            <person name="Submissions S."/>
        </authorList>
    </citation>
    <scope>NUCLEOTIDE SEQUENCE [LARGE SCALE GENOMIC DNA]</scope>
    <source>
        <strain evidence="3">DSM 44268</strain>
    </source>
</reference>
<protein>
    <submittedName>
        <fullName evidence="2">Uncharacterized protein</fullName>
    </submittedName>
</protein>
<evidence type="ECO:0000313" key="2">
    <source>
        <dbReference type="EMBL" id="SDF99848.1"/>
    </source>
</evidence>
<accession>A0A1G7QMY4</accession>
<dbReference type="Proteomes" id="UP000199406">
    <property type="component" value="Unassembled WGS sequence"/>
</dbReference>
<gene>
    <name evidence="2" type="ORF">SAMN05660662_4102</name>
</gene>
<feature type="transmembrane region" description="Helical" evidence="1">
    <location>
        <begin position="108"/>
        <end position="127"/>
    </location>
</feature>
<feature type="transmembrane region" description="Helical" evidence="1">
    <location>
        <begin position="12"/>
        <end position="41"/>
    </location>
</feature>
<keyword evidence="1" id="KW-0472">Membrane</keyword>
<feature type="transmembrane region" description="Helical" evidence="1">
    <location>
        <begin position="78"/>
        <end position="96"/>
    </location>
</feature>
<proteinExistence type="predicted"/>
<dbReference type="AlphaFoldDB" id="A0A1G7QMY4"/>
<feature type="transmembrane region" description="Helical" evidence="1">
    <location>
        <begin position="47"/>
        <end position="71"/>
    </location>
</feature>
<organism evidence="2 3">
    <name type="scientific">Blastococcus aurantiacus</name>
    <dbReference type="NCBI Taxonomy" id="1550231"/>
    <lineage>
        <taxon>Bacteria</taxon>
        <taxon>Bacillati</taxon>
        <taxon>Actinomycetota</taxon>
        <taxon>Actinomycetes</taxon>
        <taxon>Geodermatophilales</taxon>
        <taxon>Geodermatophilaceae</taxon>
        <taxon>Blastococcus</taxon>
    </lineage>
</organism>
<evidence type="ECO:0000256" key="1">
    <source>
        <dbReference type="SAM" id="Phobius"/>
    </source>
</evidence>
<keyword evidence="1" id="KW-1133">Transmembrane helix</keyword>
<dbReference type="EMBL" id="FNBT01000009">
    <property type="protein sequence ID" value="SDF99848.1"/>
    <property type="molecule type" value="Genomic_DNA"/>
</dbReference>